<evidence type="ECO:0000313" key="2">
    <source>
        <dbReference type="EMBL" id="RHW36061.1"/>
    </source>
</evidence>
<feature type="domain" description="Helix-turn-helix" evidence="1">
    <location>
        <begin position="10"/>
        <end position="56"/>
    </location>
</feature>
<dbReference type="SUPFAM" id="SSF46955">
    <property type="entry name" value="Putative DNA-binding domain"/>
    <property type="match status" value="1"/>
</dbReference>
<dbReference type="EMBL" id="QWEG01000012">
    <property type="protein sequence ID" value="RHW36061.1"/>
    <property type="molecule type" value="Genomic_DNA"/>
</dbReference>
<dbReference type="InterPro" id="IPR041657">
    <property type="entry name" value="HTH_17"/>
</dbReference>
<feature type="domain" description="Helix-turn-helix" evidence="1">
    <location>
        <begin position="68"/>
        <end position="118"/>
    </location>
</feature>
<dbReference type="AlphaFoldDB" id="A0A417YQN9"/>
<keyword evidence="3" id="KW-1185">Reference proteome</keyword>
<gene>
    <name evidence="2" type="ORF">D1B31_18455</name>
</gene>
<protein>
    <submittedName>
        <fullName evidence="2">Helix-turn-helix domain-containing protein</fullName>
    </submittedName>
</protein>
<dbReference type="InterPro" id="IPR009061">
    <property type="entry name" value="DNA-bd_dom_put_sf"/>
</dbReference>
<sequence>MEKETDKIISTNDAAELLNVKPSTIHRYVKQGKLKPVYEENWHIDTTKLFYKEDILSLKKQLTKPGITTGEAAELLGVHLTTIALYIKQGDLKAEKKLYRGREINFISPEELERFKSEHIESRKKRRKEFYDKETGFAWFQSFKDRKGNTNNRILLDDNEQPYLATGDGKRIALNQIHKKGYKPVTPILDKPYKTKRGFAKFSFKEDELFYQVIEFFYKHLGPKNMKVKKKQGNILVDVKPDFIPEILDEKIYNFLSESITSGEAIKRLDGILINSNLEIISVAAPSELKQRIKDEAEERRISMEDLVIEILNNYYDL</sequence>
<reference evidence="2 3" key="1">
    <citation type="journal article" date="2017" name="Int. J. Syst. Evol. Microbiol.">
        <title>Bacillus notoginsengisoli sp. nov., a novel bacterium isolated from the rhizosphere of Panax notoginseng.</title>
        <authorList>
            <person name="Zhang M.Y."/>
            <person name="Cheng J."/>
            <person name="Cai Y."/>
            <person name="Zhang T.Y."/>
            <person name="Wu Y.Y."/>
            <person name="Manikprabhu D."/>
            <person name="Li W.J."/>
            <person name="Zhang Y.X."/>
        </authorList>
    </citation>
    <scope>NUCLEOTIDE SEQUENCE [LARGE SCALE GENOMIC DNA]</scope>
    <source>
        <strain evidence="2 3">JCM 30743</strain>
    </source>
</reference>
<dbReference type="Gene3D" id="1.10.1660.10">
    <property type="match status" value="2"/>
</dbReference>
<comment type="caution">
    <text evidence="2">The sequence shown here is derived from an EMBL/GenBank/DDBJ whole genome shotgun (WGS) entry which is preliminary data.</text>
</comment>
<proteinExistence type="predicted"/>
<evidence type="ECO:0000313" key="3">
    <source>
        <dbReference type="Proteomes" id="UP000284416"/>
    </source>
</evidence>
<dbReference type="Proteomes" id="UP000284416">
    <property type="component" value="Unassembled WGS sequence"/>
</dbReference>
<name>A0A417YQN9_9BACI</name>
<dbReference type="RefSeq" id="WP_118923160.1">
    <property type="nucleotide sequence ID" value="NZ_QWEG01000012.1"/>
</dbReference>
<accession>A0A417YQN9</accession>
<organism evidence="2 3">
    <name type="scientific">Neobacillus notoginsengisoli</name>
    <dbReference type="NCBI Taxonomy" id="1578198"/>
    <lineage>
        <taxon>Bacteria</taxon>
        <taxon>Bacillati</taxon>
        <taxon>Bacillota</taxon>
        <taxon>Bacilli</taxon>
        <taxon>Bacillales</taxon>
        <taxon>Bacillaceae</taxon>
        <taxon>Neobacillus</taxon>
    </lineage>
</organism>
<dbReference type="OrthoDB" id="1798833at2"/>
<dbReference type="Pfam" id="PF12728">
    <property type="entry name" value="HTH_17"/>
    <property type="match status" value="2"/>
</dbReference>
<evidence type="ECO:0000259" key="1">
    <source>
        <dbReference type="Pfam" id="PF12728"/>
    </source>
</evidence>